<evidence type="ECO:0000313" key="1">
    <source>
        <dbReference type="EMBL" id="GFO27606.1"/>
    </source>
</evidence>
<evidence type="ECO:0000313" key="2">
    <source>
        <dbReference type="Proteomes" id="UP000735302"/>
    </source>
</evidence>
<accession>A0AAV4C4C5</accession>
<gene>
    <name evidence="1" type="ORF">PoB_005411100</name>
</gene>
<keyword evidence="2" id="KW-1185">Reference proteome</keyword>
<organism evidence="1 2">
    <name type="scientific">Plakobranchus ocellatus</name>
    <dbReference type="NCBI Taxonomy" id="259542"/>
    <lineage>
        <taxon>Eukaryota</taxon>
        <taxon>Metazoa</taxon>
        <taxon>Spiralia</taxon>
        <taxon>Lophotrochozoa</taxon>
        <taxon>Mollusca</taxon>
        <taxon>Gastropoda</taxon>
        <taxon>Heterobranchia</taxon>
        <taxon>Euthyneura</taxon>
        <taxon>Panpulmonata</taxon>
        <taxon>Sacoglossa</taxon>
        <taxon>Placobranchoidea</taxon>
        <taxon>Plakobranchidae</taxon>
        <taxon>Plakobranchus</taxon>
    </lineage>
</organism>
<dbReference type="EMBL" id="BLXT01005934">
    <property type="protein sequence ID" value="GFO27606.1"/>
    <property type="molecule type" value="Genomic_DNA"/>
</dbReference>
<dbReference type="Proteomes" id="UP000735302">
    <property type="component" value="Unassembled WGS sequence"/>
</dbReference>
<sequence>MYRMFTDSLPSSVSTLHPAASLLLIHCPRLSPHCTLQHHCCSFSALVCLRTVPCSITVAHSVPSSVSTLYPAASLLLSQCPRLSPHCILQHHCCSFSALVCLHTVPCSITVAYSVPSSVSTLYSAASLLLI</sequence>
<comment type="caution">
    <text evidence="1">The sequence shown here is derived from an EMBL/GenBank/DDBJ whole genome shotgun (WGS) entry which is preliminary data.</text>
</comment>
<reference evidence="1 2" key="1">
    <citation type="journal article" date="2021" name="Elife">
        <title>Chloroplast acquisition without the gene transfer in kleptoplastic sea slugs, Plakobranchus ocellatus.</title>
        <authorList>
            <person name="Maeda T."/>
            <person name="Takahashi S."/>
            <person name="Yoshida T."/>
            <person name="Shimamura S."/>
            <person name="Takaki Y."/>
            <person name="Nagai Y."/>
            <person name="Toyoda A."/>
            <person name="Suzuki Y."/>
            <person name="Arimoto A."/>
            <person name="Ishii H."/>
            <person name="Satoh N."/>
            <person name="Nishiyama T."/>
            <person name="Hasebe M."/>
            <person name="Maruyama T."/>
            <person name="Minagawa J."/>
            <person name="Obokata J."/>
            <person name="Shigenobu S."/>
        </authorList>
    </citation>
    <scope>NUCLEOTIDE SEQUENCE [LARGE SCALE GENOMIC DNA]</scope>
</reference>
<proteinExistence type="predicted"/>
<name>A0AAV4C4C5_9GAST</name>
<dbReference type="AlphaFoldDB" id="A0AAV4C4C5"/>
<protein>
    <submittedName>
        <fullName evidence="1">Uncharacterized protein</fullName>
    </submittedName>
</protein>